<organism evidence="1 2">
    <name type="scientific">Candidatus Taylorbacteria bacterium RIFCSPLOWO2_12_FULL_43_20</name>
    <dbReference type="NCBI Taxonomy" id="1802332"/>
    <lineage>
        <taxon>Bacteria</taxon>
        <taxon>Candidatus Tayloriibacteriota</taxon>
    </lineage>
</organism>
<dbReference type="EMBL" id="MHSK01000006">
    <property type="protein sequence ID" value="OHA42765.1"/>
    <property type="molecule type" value="Genomic_DNA"/>
</dbReference>
<sequence>MRNTILNIGIPKNRRVRGRFVKACHDAEVPACLIDEILNNADRRFWGMFSTCVSEEERALGVESLMRVGACYGGIDCSDLPRGFLT</sequence>
<name>A0A1G2P344_9BACT</name>
<comment type="caution">
    <text evidence="1">The sequence shown here is derived from an EMBL/GenBank/DDBJ whole genome shotgun (WGS) entry which is preliminary data.</text>
</comment>
<dbReference type="Proteomes" id="UP000177269">
    <property type="component" value="Unassembled WGS sequence"/>
</dbReference>
<gene>
    <name evidence="1" type="ORF">A3G52_03090</name>
</gene>
<reference evidence="1 2" key="1">
    <citation type="journal article" date="2016" name="Nat. Commun.">
        <title>Thousands of microbial genomes shed light on interconnected biogeochemical processes in an aquifer system.</title>
        <authorList>
            <person name="Anantharaman K."/>
            <person name="Brown C.T."/>
            <person name="Hug L.A."/>
            <person name="Sharon I."/>
            <person name="Castelle C.J."/>
            <person name="Probst A.J."/>
            <person name="Thomas B.C."/>
            <person name="Singh A."/>
            <person name="Wilkins M.J."/>
            <person name="Karaoz U."/>
            <person name="Brodie E.L."/>
            <person name="Williams K.H."/>
            <person name="Hubbard S.S."/>
            <person name="Banfield J.F."/>
        </authorList>
    </citation>
    <scope>NUCLEOTIDE SEQUENCE [LARGE SCALE GENOMIC DNA]</scope>
</reference>
<evidence type="ECO:0000313" key="1">
    <source>
        <dbReference type="EMBL" id="OHA42765.1"/>
    </source>
</evidence>
<evidence type="ECO:0000313" key="2">
    <source>
        <dbReference type="Proteomes" id="UP000177269"/>
    </source>
</evidence>
<dbReference type="AlphaFoldDB" id="A0A1G2P344"/>
<accession>A0A1G2P344</accession>
<proteinExistence type="predicted"/>
<protein>
    <submittedName>
        <fullName evidence="1">Uncharacterized protein</fullName>
    </submittedName>
</protein>